<proteinExistence type="predicted"/>
<gene>
    <name evidence="1" type="ORF">O6H91_21G051000</name>
</gene>
<organism evidence="1 2">
    <name type="scientific">Diphasiastrum complanatum</name>
    <name type="common">Issler's clubmoss</name>
    <name type="synonym">Lycopodium complanatum</name>
    <dbReference type="NCBI Taxonomy" id="34168"/>
    <lineage>
        <taxon>Eukaryota</taxon>
        <taxon>Viridiplantae</taxon>
        <taxon>Streptophyta</taxon>
        <taxon>Embryophyta</taxon>
        <taxon>Tracheophyta</taxon>
        <taxon>Lycopodiopsida</taxon>
        <taxon>Lycopodiales</taxon>
        <taxon>Lycopodiaceae</taxon>
        <taxon>Lycopodioideae</taxon>
        <taxon>Diphasiastrum</taxon>
    </lineage>
</organism>
<keyword evidence="2" id="KW-1185">Reference proteome</keyword>
<dbReference type="Proteomes" id="UP001162992">
    <property type="component" value="Chromosome 21"/>
</dbReference>
<accession>A0ACC2AKC9</accession>
<name>A0ACC2AKC9_DIPCM</name>
<evidence type="ECO:0000313" key="1">
    <source>
        <dbReference type="EMBL" id="KAJ7518017.1"/>
    </source>
</evidence>
<sequence length="512" mass="56831">MDSFIAPHSLSDSHVLLLAYPAQSHVLALLGFAKLLASKGIAVTYVCAQHRISKLQQDHLHPSSSLGPLIRLVGLPERVPLGDVGIDEGLGSRIRIREVAKHMKDDFVQLLQKQHGDVVAAGRTQAHDFAAPSSVISDGFLHWACDVATKFQLTHYFFFPCPASTLSIMLNLPLLISQGHVPVASSAEPQLVNLPGLPPFWNKDLPDFVRQGHNEDSLHSLPRLKDCASKLIEAETILINTTYEIEANVIDALQFKDGFLQTKRQILTVGPVLPDEILNDLSLLHSLTEKQEHDTDQCLRWLNSKTARSVLYVSFGSIYIPCIEEIHELALGLEASSCAFLWVLRRPPSTSCSSFPVSNLLPEGFQSRLKNRCFIVSPWAPQLRILSHPSVAGFLTHCGWNSIFESISLGVPLIAYPQFAEQDLNCRMIVDHLRVGLELRKHENALIIGREEVEGVVKLLMEGEEGSEVKKNTAHAKDIIRRSVKKGGSSFENVQTFVRELLIQHSGCKFQT</sequence>
<dbReference type="EMBL" id="CM055112">
    <property type="protein sequence ID" value="KAJ7518017.1"/>
    <property type="molecule type" value="Genomic_DNA"/>
</dbReference>
<reference evidence="2" key="1">
    <citation type="journal article" date="2024" name="Proc. Natl. Acad. Sci. U.S.A.">
        <title>Extraordinary preservation of gene collinearity over three hundred million years revealed in homosporous lycophytes.</title>
        <authorList>
            <person name="Li C."/>
            <person name="Wickell D."/>
            <person name="Kuo L.Y."/>
            <person name="Chen X."/>
            <person name="Nie B."/>
            <person name="Liao X."/>
            <person name="Peng D."/>
            <person name="Ji J."/>
            <person name="Jenkins J."/>
            <person name="Williams M."/>
            <person name="Shu S."/>
            <person name="Plott C."/>
            <person name="Barry K."/>
            <person name="Rajasekar S."/>
            <person name="Grimwood J."/>
            <person name="Han X."/>
            <person name="Sun S."/>
            <person name="Hou Z."/>
            <person name="He W."/>
            <person name="Dai G."/>
            <person name="Sun C."/>
            <person name="Schmutz J."/>
            <person name="Leebens-Mack J.H."/>
            <person name="Li F.W."/>
            <person name="Wang L."/>
        </authorList>
    </citation>
    <scope>NUCLEOTIDE SEQUENCE [LARGE SCALE GENOMIC DNA]</scope>
    <source>
        <strain evidence="2">cv. PW_Plant_1</strain>
    </source>
</reference>
<protein>
    <submittedName>
        <fullName evidence="1">Uncharacterized protein</fullName>
    </submittedName>
</protein>
<comment type="caution">
    <text evidence="1">The sequence shown here is derived from an EMBL/GenBank/DDBJ whole genome shotgun (WGS) entry which is preliminary data.</text>
</comment>
<evidence type="ECO:0000313" key="2">
    <source>
        <dbReference type="Proteomes" id="UP001162992"/>
    </source>
</evidence>